<name>A0A1Q8S116_9PEZI</name>
<dbReference type="InterPro" id="IPR056542">
    <property type="entry name" value="Ig-like_POM152_1st"/>
</dbReference>
<keyword evidence="9" id="KW-1185">Reference proteome</keyword>
<feature type="transmembrane region" description="Helical" evidence="2">
    <location>
        <begin position="103"/>
        <end position="122"/>
    </location>
</feature>
<feature type="domain" description="Nucleoporin POM152 N-terminal transmembrane" evidence="4">
    <location>
        <begin position="70"/>
        <end position="155"/>
    </location>
</feature>
<dbReference type="InterPro" id="IPR056543">
    <property type="entry name" value="Ig-like_POM152_9th"/>
</dbReference>
<dbReference type="InterPro" id="IPR056540">
    <property type="entry name" value="TMD_POM152"/>
</dbReference>
<dbReference type="InterPro" id="IPR056541">
    <property type="entry name" value="Ig-like_POM152"/>
</dbReference>
<sequence>MSATPRQRTGGFPQTPATAAPNRSRRQDPEPNASVSSQKSNRPSSLPLAPENATRGAPPTEPVIPLTILDAPQQRFYACAIYVGLLAWRFYDWIQLVEDNDTSAWLFLKWVFIDFGFLFGLPEMRIPWLELSQPVVTAIFLFHAFFNFMLMFNIPLPLQPWLVGFMKVFYDREVAVSEHTVKVSSILHNHSLIMGRQIINILPEGSAVLNFEQTPFCIGGERDSVRLPIQFNATVPAEIEIIRVDLDTNHEETIRLSSREVRKIAKQIKDQMADTNPVAHSIEYPVKKTGVYRLGKVLDEYKLEVQRTTRDTYVVQCPKASFRTPDNDARCIRDLSDLFVDVVGTPPLKINYSRTNKGNNRSFHFQSLQPEEYTSPLLGSPSSSLTLTGDDDVSWVKAQAVAVRLNETLDTAGDWQYAIDEVQDGFGNVQKYAVTTDESGDVRLRAKHLVRNFVVKQRPKAQLKGCDLRNPLKVAKDKATHLPVNFWIPGKDAPGDTSHTLTWDFSPIDTLTNSGDHGDKVSVGSYSAKNSHDRPMVSKPGLYTLRSVSSGSCEGEVQEPSSCLLLNPLEPQLSIRAEEIPDKCAGNSVGLRVDLDLIGTPPFVVRWDVIDDTGRERHESVKPKGLRHQIELRPKTAGHHKYVFTSIDDQVYQGKRLTDLVLETDVKPAASASIRRPSGSTSACLGEEVEVEIVLDGDAPLTLEWELVHDGKRKSERVTDIQGSTYKIKTKPLAKGGEYTLALNSIQDKSGCRTFLDDELKISVRRQRPRAAFGLVENKRKVMAVANKNARVDLPLRLQGEGPWEVSYRNLEKSDDILRVKVKNSNDLLRVNSEGTYEIVDVSDRQCPGTVDPQAARFEVDWFPRPEIMLVQSETIHSEGDKFVKRDVCEGDIDTFEVNLKGSAPYQVVYDVEHRPFQVSKSTSKPTSNRVAFDTALNKASVGMDTSKAGYHEYKFFALADNLYDSDLKSHSLVLEQRVNAKPSASFVKPGSSFKYCKTEQEEEDTIPITLNGVAPFYVEIEIKHHSGTVPETYRIPSIPASPYNIHIPRQHLRLGVQHVRIREVRDARGCQKKYDVGAPSVQVHLYDAPAIYPLESRGDYCVGERIAYTLSGTPPFEIWYDFQGQQRKAKSATTNFRRIAESPGEFTITSISDKASECRASVDITKTIHPLPAVKISRGRQTRVDIHEGNEVEILFEFWGTPPFEFTYTRSSNARKGQKSVVLETRHDVSHESSKIIRASQEGTYEVVAIKDKFCAFSTQQVADSGKDQKLLQY</sequence>
<feature type="domain" description="Nucleoporin POM152 immunoglobulin-like" evidence="3">
    <location>
        <begin position="886"/>
        <end position="982"/>
    </location>
</feature>
<dbReference type="OrthoDB" id="5529162at2759"/>
<evidence type="ECO:0000256" key="2">
    <source>
        <dbReference type="SAM" id="Phobius"/>
    </source>
</evidence>
<comment type="caution">
    <text evidence="8">The sequence shown here is derived from an EMBL/GenBank/DDBJ whole genome shotgun (WGS) entry which is preliminary data.</text>
</comment>
<feature type="transmembrane region" description="Helical" evidence="2">
    <location>
        <begin position="134"/>
        <end position="152"/>
    </location>
</feature>
<feature type="domain" description="Nucleoporin POM152 first Ig-like" evidence="6">
    <location>
        <begin position="206"/>
        <end position="314"/>
    </location>
</feature>
<feature type="transmembrane region" description="Helical" evidence="2">
    <location>
        <begin position="75"/>
        <end position="91"/>
    </location>
</feature>
<dbReference type="EMBL" id="MPGH01000044">
    <property type="protein sequence ID" value="OLN94275.1"/>
    <property type="molecule type" value="Genomic_DNA"/>
</dbReference>
<feature type="region of interest" description="Disordered" evidence="1">
    <location>
        <begin position="1"/>
        <end position="59"/>
    </location>
</feature>
<reference evidence="8 9" key="1">
    <citation type="submission" date="2016-11" db="EMBL/GenBank/DDBJ databases">
        <title>Draft Genome Assembly of Colletotrichum chlorophyti a pathogen of herbaceous plants.</title>
        <authorList>
            <person name="Gan P."/>
            <person name="Narusaka M."/>
            <person name="Tsushima A."/>
            <person name="Narusaka Y."/>
            <person name="Takano Y."/>
            <person name="Shirasu K."/>
        </authorList>
    </citation>
    <scope>NUCLEOTIDE SEQUENCE [LARGE SCALE GENOMIC DNA]</scope>
    <source>
        <strain evidence="8 9">NTL11</strain>
    </source>
</reference>
<protein>
    <submittedName>
        <fullName evidence="8">Nucleoporin POM152</fullName>
    </submittedName>
</protein>
<evidence type="ECO:0000259" key="3">
    <source>
        <dbReference type="Pfam" id="PF23664"/>
    </source>
</evidence>
<feature type="domain" description="Nucleoporin POM152 Ig-like" evidence="5">
    <location>
        <begin position="1175"/>
        <end position="1261"/>
    </location>
</feature>
<dbReference type="STRING" id="708187.A0A1Q8S116"/>
<evidence type="ECO:0000259" key="5">
    <source>
        <dbReference type="Pfam" id="PF24312"/>
    </source>
</evidence>
<dbReference type="Pfam" id="PF24527">
    <property type="entry name" value="Ig-like_Pom152_9"/>
    <property type="match status" value="1"/>
</dbReference>
<evidence type="ECO:0000256" key="1">
    <source>
        <dbReference type="SAM" id="MobiDB-lite"/>
    </source>
</evidence>
<feature type="domain" description="Nucleoporin POM152 Ig-like" evidence="5">
    <location>
        <begin position="768"/>
        <end position="855"/>
    </location>
</feature>
<proteinExistence type="predicted"/>
<evidence type="ECO:0000259" key="4">
    <source>
        <dbReference type="Pfam" id="PF24097"/>
    </source>
</evidence>
<feature type="domain" description="Nucleoporin POM152 Ig-like" evidence="5">
    <location>
        <begin position="458"/>
        <end position="563"/>
    </location>
</feature>
<keyword evidence="2" id="KW-0472">Membrane</keyword>
<dbReference type="Proteomes" id="UP000186583">
    <property type="component" value="Unassembled WGS sequence"/>
</dbReference>
<feature type="domain" description="Nucleoporin POM152 immunoglobulin-like" evidence="3">
    <location>
        <begin position="567"/>
        <end position="668"/>
    </location>
</feature>
<gene>
    <name evidence="8" type="ORF">CCHL11_02859</name>
</gene>
<evidence type="ECO:0000313" key="9">
    <source>
        <dbReference type="Proteomes" id="UP000186583"/>
    </source>
</evidence>
<dbReference type="Pfam" id="PF24312">
    <property type="entry name" value="Ig-like_POM152"/>
    <property type="match status" value="3"/>
</dbReference>
<feature type="compositionally biased region" description="Polar residues" evidence="1">
    <location>
        <begin position="33"/>
        <end position="44"/>
    </location>
</feature>
<evidence type="ECO:0000313" key="8">
    <source>
        <dbReference type="EMBL" id="OLN94275.1"/>
    </source>
</evidence>
<dbReference type="GO" id="GO:0070762">
    <property type="term" value="C:nuclear pore transmembrane ring"/>
    <property type="evidence" value="ECO:0007669"/>
    <property type="project" value="TreeGrafter"/>
</dbReference>
<dbReference type="GO" id="GO:0006606">
    <property type="term" value="P:protein import into nucleus"/>
    <property type="evidence" value="ECO:0007669"/>
    <property type="project" value="TreeGrafter"/>
</dbReference>
<dbReference type="InterPro" id="IPR056544">
    <property type="entry name" value="Ig_POM152"/>
</dbReference>
<dbReference type="Pfam" id="PF24097">
    <property type="entry name" value="TMD_POM152"/>
    <property type="match status" value="1"/>
</dbReference>
<organism evidence="8 9">
    <name type="scientific">Colletotrichum chlorophyti</name>
    <dbReference type="NCBI Taxonomy" id="708187"/>
    <lineage>
        <taxon>Eukaryota</taxon>
        <taxon>Fungi</taxon>
        <taxon>Dikarya</taxon>
        <taxon>Ascomycota</taxon>
        <taxon>Pezizomycotina</taxon>
        <taxon>Sordariomycetes</taxon>
        <taxon>Hypocreomycetidae</taxon>
        <taxon>Glomerellales</taxon>
        <taxon>Glomerellaceae</taxon>
        <taxon>Colletotrichum</taxon>
    </lineage>
</organism>
<accession>A0A1Q8S116</accession>
<keyword evidence="2" id="KW-0812">Transmembrane</keyword>
<dbReference type="GO" id="GO:0006999">
    <property type="term" value="P:nuclear pore organization"/>
    <property type="evidence" value="ECO:0007669"/>
    <property type="project" value="TreeGrafter"/>
</dbReference>
<dbReference type="PANTHER" id="PTHR28206">
    <property type="entry name" value="NUCLEOPORIN POM152"/>
    <property type="match status" value="1"/>
</dbReference>
<evidence type="ECO:0000259" key="7">
    <source>
        <dbReference type="Pfam" id="PF24527"/>
    </source>
</evidence>
<dbReference type="PANTHER" id="PTHR28206:SF1">
    <property type="entry name" value="NUCLEOPORIN POM152"/>
    <property type="match status" value="1"/>
</dbReference>
<dbReference type="Pfam" id="PF23664">
    <property type="entry name" value="Ig_Pom152"/>
    <property type="match status" value="2"/>
</dbReference>
<dbReference type="InterPro" id="IPR037701">
    <property type="entry name" value="Pom152"/>
</dbReference>
<dbReference type="GO" id="GO:0017056">
    <property type="term" value="F:structural constituent of nuclear pore"/>
    <property type="evidence" value="ECO:0007669"/>
    <property type="project" value="InterPro"/>
</dbReference>
<dbReference type="Pfam" id="PF24519">
    <property type="entry name" value="Ig-like_Pom152_1"/>
    <property type="match status" value="1"/>
</dbReference>
<keyword evidence="2" id="KW-1133">Transmembrane helix</keyword>
<feature type="domain" description="Nucleoporin POM152 ninth Ig-like" evidence="7">
    <location>
        <begin position="1090"/>
        <end position="1167"/>
    </location>
</feature>
<dbReference type="AlphaFoldDB" id="A0A1Q8S116"/>
<evidence type="ECO:0000259" key="6">
    <source>
        <dbReference type="Pfam" id="PF24519"/>
    </source>
</evidence>